<sequence length="134" mass="14946">MALQQNKYFFKSNGSTGKSPNFLKLIYTNGTGCDVDLTILSLSAGHMPATAATVKQPFFFVALSKNSSPIPSDSLFINSGSDIFFCSVFNGQGDHVDINQTFKLKPGEQLFFHYQNPSYNDFNVHFSIFFNTLY</sequence>
<evidence type="ECO:0000313" key="2">
    <source>
        <dbReference type="Proteomes" id="UP000193920"/>
    </source>
</evidence>
<accession>A0A1Y2FQM5</accession>
<reference evidence="1 2" key="1">
    <citation type="submission" date="2016-08" db="EMBL/GenBank/DDBJ databases">
        <title>A Parts List for Fungal Cellulosomes Revealed by Comparative Genomics.</title>
        <authorList>
            <consortium name="DOE Joint Genome Institute"/>
            <person name="Haitjema C.H."/>
            <person name="Gilmore S.P."/>
            <person name="Henske J.K."/>
            <person name="Solomon K.V."/>
            <person name="De Groot R."/>
            <person name="Kuo A."/>
            <person name="Mondo S.J."/>
            <person name="Salamov A.A."/>
            <person name="Labutti K."/>
            <person name="Zhao Z."/>
            <person name="Chiniquy J."/>
            <person name="Barry K."/>
            <person name="Brewer H.M."/>
            <person name="Purvine S.O."/>
            <person name="Wright A.T."/>
            <person name="Boxma B."/>
            <person name="Van Alen T."/>
            <person name="Hackstein J.H."/>
            <person name="Baker S.E."/>
            <person name="Grigoriev I.V."/>
            <person name="O'Malley M.A."/>
        </authorList>
    </citation>
    <scope>NUCLEOTIDE SEQUENCE [LARGE SCALE GENOMIC DNA]</scope>
    <source>
        <strain evidence="1 2">G1</strain>
    </source>
</reference>
<dbReference type="AlphaFoldDB" id="A0A1Y2FQM5"/>
<protein>
    <submittedName>
        <fullName evidence="1">Uncharacterized protein</fullName>
    </submittedName>
</protein>
<keyword evidence="2" id="KW-1185">Reference proteome</keyword>
<name>A0A1Y2FQM5_9FUNG</name>
<evidence type="ECO:0000313" key="1">
    <source>
        <dbReference type="EMBL" id="ORY85897.1"/>
    </source>
</evidence>
<dbReference type="Proteomes" id="UP000193920">
    <property type="component" value="Unassembled WGS sequence"/>
</dbReference>
<gene>
    <name evidence="1" type="ORF">LY90DRAFT_696995</name>
</gene>
<dbReference type="EMBL" id="MCOG01000003">
    <property type="protein sequence ID" value="ORY85897.1"/>
    <property type="molecule type" value="Genomic_DNA"/>
</dbReference>
<proteinExistence type="predicted"/>
<comment type="caution">
    <text evidence="1">The sequence shown here is derived from an EMBL/GenBank/DDBJ whole genome shotgun (WGS) entry which is preliminary data.</text>
</comment>
<organism evidence="1 2">
    <name type="scientific">Neocallimastix californiae</name>
    <dbReference type="NCBI Taxonomy" id="1754190"/>
    <lineage>
        <taxon>Eukaryota</taxon>
        <taxon>Fungi</taxon>
        <taxon>Fungi incertae sedis</taxon>
        <taxon>Chytridiomycota</taxon>
        <taxon>Chytridiomycota incertae sedis</taxon>
        <taxon>Neocallimastigomycetes</taxon>
        <taxon>Neocallimastigales</taxon>
        <taxon>Neocallimastigaceae</taxon>
        <taxon>Neocallimastix</taxon>
    </lineage>
</organism>
<dbReference type="OrthoDB" id="10298897at2759"/>